<evidence type="ECO:0000256" key="3">
    <source>
        <dbReference type="ARBA" id="ARBA00022729"/>
    </source>
</evidence>
<evidence type="ECO:0000313" key="10">
    <source>
        <dbReference type="Proteomes" id="UP001058267"/>
    </source>
</evidence>
<evidence type="ECO:0000313" key="9">
    <source>
        <dbReference type="EMBL" id="UWN65987.1"/>
    </source>
</evidence>
<keyword evidence="5" id="KW-0998">Cell outer membrane</keyword>
<organism evidence="9 10">
    <name type="scientific">Alistipes senegalensis JC50</name>
    <dbReference type="NCBI Taxonomy" id="1033732"/>
    <lineage>
        <taxon>Bacteria</taxon>
        <taxon>Pseudomonadati</taxon>
        <taxon>Bacteroidota</taxon>
        <taxon>Bacteroidia</taxon>
        <taxon>Bacteroidales</taxon>
        <taxon>Rikenellaceae</taxon>
        <taxon>Alistipes</taxon>
    </lineage>
</organism>
<dbReference type="RefSeq" id="WP_015547683.1">
    <property type="nucleotide sequence ID" value="NZ_CP102252.1"/>
</dbReference>
<reference evidence="9" key="1">
    <citation type="journal article" date="2022" name="Cell">
        <title>Design, construction, and in vivo augmentation of a complex gut microbiome.</title>
        <authorList>
            <person name="Cheng A.G."/>
            <person name="Ho P.Y."/>
            <person name="Aranda-Diaz A."/>
            <person name="Jain S."/>
            <person name="Yu F.B."/>
            <person name="Meng X."/>
            <person name="Wang M."/>
            <person name="Iakiviak M."/>
            <person name="Nagashima K."/>
            <person name="Zhao A."/>
            <person name="Murugkar P."/>
            <person name="Patil A."/>
            <person name="Atabakhsh K."/>
            <person name="Weakley A."/>
            <person name="Yan J."/>
            <person name="Brumbaugh A.R."/>
            <person name="Higginbottom S."/>
            <person name="Dimas A."/>
            <person name="Shiver A.L."/>
            <person name="Deutschbauer A."/>
            <person name="Neff N."/>
            <person name="Sonnenburg J.L."/>
            <person name="Huang K.C."/>
            <person name="Fischbach M.A."/>
        </authorList>
    </citation>
    <scope>NUCLEOTIDE SEQUENCE</scope>
    <source>
        <strain evidence="9">JC50</strain>
    </source>
</reference>
<comment type="similarity">
    <text evidence="2">Belongs to the SusD family.</text>
</comment>
<keyword evidence="10" id="KW-1185">Reference proteome</keyword>
<dbReference type="Gene3D" id="1.25.40.390">
    <property type="match status" value="1"/>
</dbReference>
<dbReference type="SUPFAM" id="SSF48452">
    <property type="entry name" value="TPR-like"/>
    <property type="match status" value="1"/>
</dbReference>
<dbReference type="GeneID" id="92757222"/>
<dbReference type="InterPro" id="IPR012944">
    <property type="entry name" value="SusD_RagB_dom"/>
</dbReference>
<evidence type="ECO:0000256" key="1">
    <source>
        <dbReference type="ARBA" id="ARBA00004442"/>
    </source>
</evidence>
<accession>A0ABY5V8M5</accession>
<feature type="signal peptide" evidence="6">
    <location>
        <begin position="1"/>
        <end position="20"/>
    </location>
</feature>
<name>A0ABY5V8M5_9BACT</name>
<dbReference type="EMBL" id="CP102252">
    <property type="protein sequence ID" value="UWN65987.1"/>
    <property type="molecule type" value="Genomic_DNA"/>
</dbReference>
<dbReference type="Pfam" id="PF07980">
    <property type="entry name" value="SusD_RagB"/>
    <property type="match status" value="1"/>
</dbReference>
<evidence type="ECO:0000259" key="8">
    <source>
        <dbReference type="Pfam" id="PF14322"/>
    </source>
</evidence>
<gene>
    <name evidence="9" type="ORF">NQ519_03890</name>
</gene>
<keyword evidence="3 6" id="KW-0732">Signal</keyword>
<dbReference type="Pfam" id="PF14322">
    <property type="entry name" value="SusD-like_3"/>
    <property type="match status" value="1"/>
</dbReference>
<evidence type="ECO:0000259" key="7">
    <source>
        <dbReference type="Pfam" id="PF07980"/>
    </source>
</evidence>
<protein>
    <submittedName>
        <fullName evidence="9">RagB/SusD family nutrient uptake outer membrane protein</fullName>
    </submittedName>
</protein>
<dbReference type="InterPro" id="IPR011990">
    <property type="entry name" value="TPR-like_helical_dom_sf"/>
</dbReference>
<keyword evidence="4" id="KW-0472">Membrane</keyword>
<feature type="domain" description="RagB/SusD" evidence="7">
    <location>
        <begin position="269"/>
        <end position="550"/>
    </location>
</feature>
<evidence type="ECO:0000256" key="6">
    <source>
        <dbReference type="SAM" id="SignalP"/>
    </source>
</evidence>
<evidence type="ECO:0000256" key="5">
    <source>
        <dbReference type="ARBA" id="ARBA00023237"/>
    </source>
</evidence>
<feature type="chain" id="PRO_5046722137" evidence="6">
    <location>
        <begin position="21"/>
        <end position="551"/>
    </location>
</feature>
<dbReference type="Proteomes" id="UP001058267">
    <property type="component" value="Chromosome"/>
</dbReference>
<sequence length="551" mass="62052">MKKIIFILGLAAVVLGTSCSDVLDLNPADRFSPATVWSTTTTADKYVIGLYSIFGANTEMRGGDAYASPRLSDAYSDILKSTSWNQYNHNFNATLLQETAFNSNSAGAFECWSSHYDRIRRENEFLRDAAEFGRKFGEDWLKIRIAEVRFCRAYAYFMLCRVYGGVILRTEVDGPEQNDKARSTEEECWGFIINELKELAPDLPLKWDSDNSGRATQKAAYGLLSRVALYAEKWDVAAQAARDCATAEGNLDLSKNGYAKIFELGINSPEVLFAVEFKSSVIDHAYDAYVRPSGDTKELGKQVYSGFVPTSELVDSYEMAGDGGNFSWEKHGKDPYANREPRFYATILYNGADWMGRKIESFVGGKDGYKAYENAGAAGTTVTGYYLRKYLIDGDKTWVTSGSGQDWIVLRYAEVLLNKAEALAMENWNKNSAEALQALNDVRARVGLPARATADKETFLEYVRHERKVELAGEGFRYWDLRRWRLAEKVIDGQNVHGVKISKQSDGSFTYEQVDADGGHKRIFYDRYYRFAIPLSERSNNSLCTNNDGWI</sequence>
<proteinExistence type="inferred from homology"/>
<feature type="domain" description="SusD-like N-terminal" evidence="8">
    <location>
        <begin position="70"/>
        <end position="229"/>
    </location>
</feature>
<dbReference type="InterPro" id="IPR033985">
    <property type="entry name" value="SusD-like_N"/>
</dbReference>
<comment type="subcellular location">
    <subcellularLocation>
        <location evidence="1">Cell outer membrane</location>
    </subcellularLocation>
</comment>
<evidence type="ECO:0000256" key="4">
    <source>
        <dbReference type="ARBA" id="ARBA00023136"/>
    </source>
</evidence>
<dbReference type="PROSITE" id="PS51257">
    <property type="entry name" value="PROKAR_LIPOPROTEIN"/>
    <property type="match status" value="1"/>
</dbReference>
<evidence type="ECO:0000256" key="2">
    <source>
        <dbReference type="ARBA" id="ARBA00006275"/>
    </source>
</evidence>